<evidence type="ECO:0000259" key="6">
    <source>
        <dbReference type="PROSITE" id="PS50931"/>
    </source>
</evidence>
<dbReference type="RefSeq" id="WP_077926759.1">
    <property type="nucleotide sequence ID" value="NZ_BAABKE010000009.1"/>
</dbReference>
<keyword evidence="2" id="KW-0805">Transcription regulation</keyword>
<protein>
    <submittedName>
        <fullName evidence="7">LysR family transcriptional regulator OxyR</fullName>
    </submittedName>
</protein>
<dbReference type="PROSITE" id="PS50931">
    <property type="entry name" value="HTH_LYSR"/>
    <property type="match status" value="1"/>
</dbReference>
<name>A0ABP9MX49_9GAMM</name>
<dbReference type="PANTHER" id="PTHR30346:SF26">
    <property type="entry name" value="HYDROGEN PEROXIDE-INDUCIBLE GENES ACTIVATOR"/>
    <property type="match status" value="1"/>
</dbReference>
<evidence type="ECO:0000256" key="1">
    <source>
        <dbReference type="ARBA" id="ARBA00009437"/>
    </source>
</evidence>
<dbReference type="Proteomes" id="UP001500631">
    <property type="component" value="Unassembled WGS sequence"/>
</dbReference>
<keyword evidence="4" id="KW-0010">Activator</keyword>
<evidence type="ECO:0000256" key="2">
    <source>
        <dbReference type="ARBA" id="ARBA00023015"/>
    </source>
</evidence>
<reference evidence="8" key="1">
    <citation type="journal article" date="2019" name="Int. J. Syst. Evol. Microbiol.">
        <title>The Global Catalogue of Microorganisms (GCM) 10K type strain sequencing project: providing services to taxonomists for standard genome sequencing and annotation.</title>
        <authorList>
            <consortium name="The Broad Institute Genomics Platform"/>
            <consortium name="The Broad Institute Genome Sequencing Center for Infectious Disease"/>
            <person name="Wu L."/>
            <person name="Ma J."/>
        </authorList>
    </citation>
    <scope>NUCLEOTIDE SEQUENCE [LARGE SCALE GENOMIC DNA]</scope>
    <source>
        <strain evidence="8">JCM 18424</strain>
    </source>
</reference>
<dbReference type="CDD" id="cd08411">
    <property type="entry name" value="PBP2_OxyR"/>
    <property type="match status" value="1"/>
</dbReference>
<keyword evidence="5" id="KW-0804">Transcription</keyword>
<dbReference type="InterPro" id="IPR000847">
    <property type="entry name" value="LysR_HTH_N"/>
</dbReference>
<comment type="caution">
    <text evidence="7">The sequence shown here is derived from an EMBL/GenBank/DDBJ whole genome shotgun (WGS) entry which is preliminary data.</text>
</comment>
<dbReference type="Pfam" id="PF00126">
    <property type="entry name" value="HTH_1"/>
    <property type="match status" value="1"/>
</dbReference>
<dbReference type="Gene3D" id="1.10.10.10">
    <property type="entry name" value="Winged helix-like DNA-binding domain superfamily/Winged helix DNA-binding domain"/>
    <property type="match status" value="1"/>
</dbReference>
<dbReference type="EMBL" id="BAABKE010000009">
    <property type="protein sequence ID" value="GAA5103738.1"/>
    <property type="molecule type" value="Genomic_DNA"/>
</dbReference>
<evidence type="ECO:0000313" key="8">
    <source>
        <dbReference type="Proteomes" id="UP001500631"/>
    </source>
</evidence>
<dbReference type="SUPFAM" id="SSF53850">
    <property type="entry name" value="Periplasmic binding protein-like II"/>
    <property type="match status" value="1"/>
</dbReference>
<dbReference type="PANTHER" id="PTHR30346">
    <property type="entry name" value="TRANSCRIPTIONAL DUAL REGULATOR HCAR-RELATED"/>
    <property type="match status" value="1"/>
</dbReference>
<dbReference type="PRINTS" id="PR00039">
    <property type="entry name" value="HTHLYSR"/>
</dbReference>
<gene>
    <name evidence="7" type="primary">oxyR</name>
    <name evidence="7" type="ORF">GCM10023338_22650</name>
</gene>
<evidence type="ECO:0000313" key="7">
    <source>
        <dbReference type="EMBL" id="GAA5103738.1"/>
    </source>
</evidence>
<dbReference type="Gene3D" id="3.40.190.10">
    <property type="entry name" value="Periplasmic binding protein-like II"/>
    <property type="match status" value="2"/>
</dbReference>
<organism evidence="7 8">
    <name type="scientific">Wohlfahrtiimonas larvae</name>
    <dbReference type="NCBI Taxonomy" id="1157986"/>
    <lineage>
        <taxon>Bacteria</taxon>
        <taxon>Pseudomonadati</taxon>
        <taxon>Pseudomonadota</taxon>
        <taxon>Gammaproteobacteria</taxon>
        <taxon>Cardiobacteriales</taxon>
        <taxon>Ignatzschineriaceae</taxon>
        <taxon>Wohlfahrtiimonas</taxon>
    </lineage>
</organism>
<accession>A0ABP9MX49</accession>
<dbReference type="InterPro" id="IPR005119">
    <property type="entry name" value="LysR_subst-bd"/>
</dbReference>
<keyword evidence="3" id="KW-0238">DNA-binding</keyword>
<dbReference type="InterPro" id="IPR036390">
    <property type="entry name" value="WH_DNA-bd_sf"/>
</dbReference>
<dbReference type="Pfam" id="PF03466">
    <property type="entry name" value="LysR_substrate"/>
    <property type="match status" value="1"/>
</dbReference>
<dbReference type="InterPro" id="IPR036388">
    <property type="entry name" value="WH-like_DNA-bd_sf"/>
</dbReference>
<proteinExistence type="inferred from homology"/>
<sequence>MKLNELRYFLAVAEEKHFGRAAQKCFISQPALSIGIKNLEYSLGVVLFERSASEVFLTPEGLEALPKVKQIFSVVQQLKELRVSINSSQGELKLGIIFTIAPYLLPRVIPLLKSTAPELTLNIYENTTDNIIPMLKSGEIDAAIVALPIYEPSLAVDELYDEEFFVITPKNHPLANETAIDASTIHEYDPLLLNIGHCFRDQVVAQCPEISANNNAHHYSLETIRNIVASGQGISVLPKYALIQDHLQELISCIPFKGPVPKRKIGLIYRKEYTQLKKLELLSECVKSLHL</sequence>
<keyword evidence="8" id="KW-1185">Reference proteome</keyword>
<dbReference type="SUPFAM" id="SSF46785">
    <property type="entry name" value="Winged helix' DNA-binding domain"/>
    <property type="match status" value="1"/>
</dbReference>
<comment type="similarity">
    <text evidence="1">Belongs to the LysR transcriptional regulatory family.</text>
</comment>
<evidence type="ECO:0000256" key="4">
    <source>
        <dbReference type="ARBA" id="ARBA00023159"/>
    </source>
</evidence>
<evidence type="ECO:0000256" key="3">
    <source>
        <dbReference type="ARBA" id="ARBA00023125"/>
    </source>
</evidence>
<evidence type="ECO:0000256" key="5">
    <source>
        <dbReference type="ARBA" id="ARBA00023163"/>
    </source>
</evidence>
<feature type="domain" description="HTH lysR-type" evidence="6">
    <location>
        <begin position="1"/>
        <end position="58"/>
    </location>
</feature>